<keyword evidence="2" id="KW-1185">Reference proteome</keyword>
<sequence>MDSSSPVEEEKPTNSGGKTRLKWRLTETESDEECDGEAWEVLNKGLKEAQRALDQNRFLIQQVIENHQSKIHENLVENVALIRQINDNISKIRYVYSNLSVGFCNYVHKQ</sequence>
<organism evidence="1 2">
    <name type="scientific">Smallanthus sonchifolius</name>
    <dbReference type="NCBI Taxonomy" id="185202"/>
    <lineage>
        <taxon>Eukaryota</taxon>
        <taxon>Viridiplantae</taxon>
        <taxon>Streptophyta</taxon>
        <taxon>Embryophyta</taxon>
        <taxon>Tracheophyta</taxon>
        <taxon>Spermatophyta</taxon>
        <taxon>Magnoliopsida</taxon>
        <taxon>eudicotyledons</taxon>
        <taxon>Gunneridae</taxon>
        <taxon>Pentapetalae</taxon>
        <taxon>asterids</taxon>
        <taxon>campanulids</taxon>
        <taxon>Asterales</taxon>
        <taxon>Asteraceae</taxon>
        <taxon>Asteroideae</taxon>
        <taxon>Heliantheae alliance</taxon>
        <taxon>Millerieae</taxon>
        <taxon>Smallanthus</taxon>
    </lineage>
</organism>
<reference evidence="1 2" key="2">
    <citation type="journal article" date="2022" name="Mol. Ecol. Resour.">
        <title>The genomes of chicory, endive, great burdock and yacon provide insights into Asteraceae paleo-polyploidization history and plant inulin production.</title>
        <authorList>
            <person name="Fan W."/>
            <person name="Wang S."/>
            <person name="Wang H."/>
            <person name="Wang A."/>
            <person name="Jiang F."/>
            <person name="Liu H."/>
            <person name="Zhao H."/>
            <person name="Xu D."/>
            <person name="Zhang Y."/>
        </authorList>
    </citation>
    <scope>NUCLEOTIDE SEQUENCE [LARGE SCALE GENOMIC DNA]</scope>
    <source>
        <strain evidence="2">cv. Yunnan</strain>
        <tissue evidence="1">Leaves</tissue>
    </source>
</reference>
<dbReference type="Proteomes" id="UP001056120">
    <property type="component" value="Linkage Group LG26"/>
</dbReference>
<protein>
    <submittedName>
        <fullName evidence="1">Uncharacterized protein</fullName>
    </submittedName>
</protein>
<accession>A0ACB8Z9K1</accession>
<comment type="caution">
    <text evidence="1">The sequence shown here is derived from an EMBL/GenBank/DDBJ whole genome shotgun (WGS) entry which is preliminary data.</text>
</comment>
<gene>
    <name evidence="1" type="ORF">L1987_77625</name>
</gene>
<proteinExistence type="predicted"/>
<evidence type="ECO:0000313" key="1">
    <source>
        <dbReference type="EMBL" id="KAI3694657.1"/>
    </source>
</evidence>
<reference evidence="2" key="1">
    <citation type="journal article" date="2022" name="Mol. Ecol. Resour.">
        <title>The genomes of chicory, endive, great burdock and yacon provide insights into Asteraceae palaeo-polyploidization history and plant inulin production.</title>
        <authorList>
            <person name="Fan W."/>
            <person name="Wang S."/>
            <person name="Wang H."/>
            <person name="Wang A."/>
            <person name="Jiang F."/>
            <person name="Liu H."/>
            <person name="Zhao H."/>
            <person name="Xu D."/>
            <person name="Zhang Y."/>
        </authorList>
    </citation>
    <scope>NUCLEOTIDE SEQUENCE [LARGE SCALE GENOMIC DNA]</scope>
    <source>
        <strain evidence="2">cv. Yunnan</strain>
    </source>
</reference>
<dbReference type="EMBL" id="CM042043">
    <property type="protein sequence ID" value="KAI3694657.1"/>
    <property type="molecule type" value="Genomic_DNA"/>
</dbReference>
<name>A0ACB8Z9K1_9ASTR</name>
<evidence type="ECO:0000313" key="2">
    <source>
        <dbReference type="Proteomes" id="UP001056120"/>
    </source>
</evidence>